<evidence type="ECO:0000313" key="1">
    <source>
        <dbReference type="EMBL" id="GID59329.1"/>
    </source>
</evidence>
<name>A0ABQ3XLF1_9ACTN</name>
<dbReference type="Gene3D" id="3.40.50.300">
    <property type="entry name" value="P-loop containing nucleotide triphosphate hydrolases"/>
    <property type="match status" value="1"/>
</dbReference>
<evidence type="ECO:0000313" key="2">
    <source>
        <dbReference type="Proteomes" id="UP000612282"/>
    </source>
</evidence>
<protein>
    <recommendedName>
        <fullName evidence="3">Uridine kinase</fullName>
    </recommendedName>
</protein>
<sequence length="212" mass="23613">MRPGPGEPAAGPWQAERFDVFVQSLMSPPARIVAVDGRGAAGKSTFAERLRAALGDATVVHTDDVAWWHSRFGWAEPMIDGILTPYRQGRDVRFQPPGWAPRGRTGHLEVPASTRTVIIEGVGASRRELVPFLDVSIWIQSDYAQAEERGLRRDMDRNGFDLAEAQRQWQEWEAEEVPFLEADRPWERADVIVAGTPALDHDPATHLVTAGR</sequence>
<accession>A0ABQ3XLF1</accession>
<comment type="caution">
    <text evidence="1">The sequence shown here is derived from an EMBL/GenBank/DDBJ whole genome shotgun (WGS) entry which is preliminary data.</text>
</comment>
<dbReference type="RefSeq" id="WP_239145783.1">
    <property type="nucleotide sequence ID" value="NZ_BAAAQE010000117.1"/>
</dbReference>
<organism evidence="1 2">
    <name type="scientific">Actinoplanes couchii</name>
    <dbReference type="NCBI Taxonomy" id="403638"/>
    <lineage>
        <taxon>Bacteria</taxon>
        <taxon>Bacillati</taxon>
        <taxon>Actinomycetota</taxon>
        <taxon>Actinomycetes</taxon>
        <taxon>Micromonosporales</taxon>
        <taxon>Micromonosporaceae</taxon>
        <taxon>Actinoplanes</taxon>
    </lineage>
</organism>
<dbReference type="InterPro" id="IPR027417">
    <property type="entry name" value="P-loop_NTPase"/>
</dbReference>
<evidence type="ECO:0008006" key="3">
    <source>
        <dbReference type="Google" id="ProtNLM"/>
    </source>
</evidence>
<dbReference type="EMBL" id="BOMG01000096">
    <property type="protein sequence ID" value="GID59329.1"/>
    <property type="molecule type" value="Genomic_DNA"/>
</dbReference>
<keyword evidence="2" id="KW-1185">Reference proteome</keyword>
<dbReference type="Proteomes" id="UP000612282">
    <property type="component" value="Unassembled WGS sequence"/>
</dbReference>
<gene>
    <name evidence="1" type="ORF">Aco03nite_077330</name>
</gene>
<proteinExistence type="predicted"/>
<dbReference type="SUPFAM" id="SSF52540">
    <property type="entry name" value="P-loop containing nucleoside triphosphate hydrolases"/>
    <property type="match status" value="1"/>
</dbReference>
<reference evidence="1 2" key="1">
    <citation type="submission" date="2021-01" db="EMBL/GenBank/DDBJ databases">
        <title>Whole genome shotgun sequence of Actinoplanes couchii NBRC 106145.</title>
        <authorList>
            <person name="Komaki H."/>
            <person name="Tamura T."/>
        </authorList>
    </citation>
    <scope>NUCLEOTIDE SEQUENCE [LARGE SCALE GENOMIC DNA]</scope>
    <source>
        <strain evidence="1 2">NBRC 106145</strain>
    </source>
</reference>